<keyword evidence="6" id="KW-0862">Zinc</keyword>
<evidence type="ECO:0000259" key="8">
    <source>
        <dbReference type="Pfam" id="PF01431"/>
    </source>
</evidence>
<dbReference type="Pfam" id="PF01431">
    <property type="entry name" value="Peptidase_M13"/>
    <property type="match status" value="1"/>
</dbReference>
<dbReference type="GO" id="GO:0016485">
    <property type="term" value="P:protein processing"/>
    <property type="evidence" value="ECO:0007669"/>
    <property type="project" value="TreeGrafter"/>
</dbReference>
<feature type="domain" description="Peptidase M13 C-terminal" evidence="8">
    <location>
        <begin position="454"/>
        <end position="658"/>
    </location>
</feature>
<evidence type="ECO:0000256" key="6">
    <source>
        <dbReference type="ARBA" id="ARBA00022833"/>
    </source>
</evidence>
<dbReference type="PANTHER" id="PTHR11733">
    <property type="entry name" value="ZINC METALLOPROTEASE FAMILY M13 NEPRILYSIN-RELATED"/>
    <property type="match status" value="1"/>
</dbReference>
<dbReference type="SUPFAM" id="SSF55486">
    <property type="entry name" value="Metalloproteases ('zincins'), catalytic domain"/>
    <property type="match status" value="1"/>
</dbReference>
<evidence type="ECO:0000256" key="4">
    <source>
        <dbReference type="ARBA" id="ARBA00022723"/>
    </source>
</evidence>
<keyword evidence="12" id="KW-1185">Reference proteome</keyword>
<evidence type="ECO:0000256" key="2">
    <source>
        <dbReference type="ARBA" id="ARBA00007357"/>
    </source>
</evidence>
<dbReference type="InterPro" id="IPR042089">
    <property type="entry name" value="Peptidase_M13_dom_2"/>
</dbReference>
<reference evidence="11 12" key="1">
    <citation type="submission" date="2019-03" db="EMBL/GenBank/DDBJ databases">
        <authorList>
            <person name="Gaulin E."/>
            <person name="Dumas B."/>
        </authorList>
    </citation>
    <scope>NUCLEOTIDE SEQUENCE [LARGE SCALE GENOMIC DNA]</scope>
    <source>
        <strain evidence="11">CBS 568.67</strain>
    </source>
</reference>
<keyword evidence="5" id="KW-0378">Hydrolase</keyword>
<evidence type="ECO:0000256" key="5">
    <source>
        <dbReference type="ARBA" id="ARBA00022801"/>
    </source>
</evidence>
<dbReference type="EMBL" id="VJMH01005205">
    <property type="protein sequence ID" value="KAF0698989.1"/>
    <property type="molecule type" value="Genomic_DNA"/>
</dbReference>
<comment type="similarity">
    <text evidence="2">Belongs to the peptidase M13 family.</text>
</comment>
<evidence type="ECO:0000313" key="10">
    <source>
        <dbReference type="EMBL" id="KAF0698989.1"/>
    </source>
</evidence>
<evidence type="ECO:0000313" key="12">
    <source>
        <dbReference type="Proteomes" id="UP000332933"/>
    </source>
</evidence>
<dbReference type="GO" id="GO:0005886">
    <property type="term" value="C:plasma membrane"/>
    <property type="evidence" value="ECO:0007669"/>
    <property type="project" value="TreeGrafter"/>
</dbReference>
<evidence type="ECO:0000256" key="1">
    <source>
        <dbReference type="ARBA" id="ARBA00001947"/>
    </source>
</evidence>
<dbReference type="OrthoDB" id="79219at2759"/>
<dbReference type="InterPro" id="IPR008753">
    <property type="entry name" value="Peptidase_M13_N"/>
</dbReference>
<evidence type="ECO:0000259" key="9">
    <source>
        <dbReference type="Pfam" id="PF05649"/>
    </source>
</evidence>
<comment type="cofactor">
    <cofactor evidence="1">
        <name>Zn(2+)</name>
        <dbReference type="ChEBI" id="CHEBI:29105"/>
    </cofactor>
</comment>
<dbReference type="PRINTS" id="PR00786">
    <property type="entry name" value="NEPRILYSIN"/>
</dbReference>
<dbReference type="CDD" id="cd08662">
    <property type="entry name" value="M13"/>
    <property type="match status" value="1"/>
</dbReference>
<dbReference type="AlphaFoldDB" id="A0A485KQS9"/>
<dbReference type="PANTHER" id="PTHR11733:SF167">
    <property type="entry name" value="FI17812P1-RELATED"/>
    <property type="match status" value="1"/>
</dbReference>
<organism evidence="11 12">
    <name type="scientific">Aphanomyces stellatus</name>
    <dbReference type="NCBI Taxonomy" id="120398"/>
    <lineage>
        <taxon>Eukaryota</taxon>
        <taxon>Sar</taxon>
        <taxon>Stramenopiles</taxon>
        <taxon>Oomycota</taxon>
        <taxon>Saprolegniomycetes</taxon>
        <taxon>Saprolegniales</taxon>
        <taxon>Verrucalvaceae</taxon>
        <taxon>Aphanomyces</taxon>
    </lineage>
</organism>
<dbReference type="GO" id="GO:0046872">
    <property type="term" value="F:metal ion binding"/>
    <property type="evidence" value="ECO:0007669"/>
    <property type="project" value="UniProtKB-KW"/>
</dbReference>
<dbReference type="InterPro" id="IPR000718">
    <property type="entry name" value="Peptidase_M13"/>
</dbReference>
<reference evidence="10" key="2">
    <citation type="submission" date="2019-06" db="EMBL/GenBank/DDBJ databases">
        <title>Genomics analysis of Aphanomyces spp. identifies a new class of oomycete effector associated with host adaptation.</title>
        <authorList>
            <person name="Gaulin E."/>
        </authorList>
    </citation>
    <scope>NUCLEOTIDE SEQUENCE</scope>
    <source>
        <strain evidence="10">CBS 578.67</strain>
    </source>
</reference>
<dbReference type="Gene3D" id="1.10.1380.10">
    <property type="entry name" value="Neutral endopeptidase , domain2"/>
    <property type="match status" value="1"/>
</dbReference>
<dbReference type="GO" id="GO:0004222">
    <property type="term" value="F:metalloendopeptidase activity"/>
    <property type="evidence" value="ECO:0007669"/>
    <property type="project" value="InterPro"/>
</dbReference>
<dbReference type="Gene3D" id="3.40.390.10">
    <property type="entry name" value="Collagenase (Catalytic Domain)"/>
    <property type="match status" value="1"/>
</dbReference>
<feature type="domain" description="Peptidase M13 N-terminal" evidence="9">
    <location>
        <begin position="41"/>
        <end position="391"/>
    </location>
</feature>
<proteinExistence type="inferred from homology"/>
<evidence type="ECO:0000313" key="11">
    <source>
        <dbReference type="EMBL" id="VFT87285.1"/>
    </source>
</evidence>
<keyword evidence="4" id="KW-0479">Metal-binding</keyword>
<keyword evidence="3" id="KW-0645">Protease</keyword>
<evidence type="ECO:0000256" key="3">
    <source>
        <dbReference type="ARBA" id="ARBA00022670"/>
    </source>
</evidence>
<dbReference type="InterPro" id="IPR024079">
    <property type="entry name" value="MetalloPept_cat_dom_sf"/>
</dbReference>
<dbReference type="EMBL" id="CAADRA010005226">
    <property type="protein sequence ID" value="VFT87285.1"/>
    <property type="molecule type" value="Genomic_DNA"/>
</dbReference>
<gene>
    <name evidence="11" type="primary">Aste57867_10411</name>
    <name evidence="10" type="ORF">As57867_010371</name>
    <name evidence="11" type="ORF">ASTE57867_10411</name>
</gene>
<dbReference type="Proteomes" id="UP000332933">
    <property type="component" value="Unassembled WGS sequence"/>
</dbReference>
<dbReference type="InterPro" id="IPR018497">
    <property type="entry name" value="Peptidase_M13_C"/>
</dbReference>
<dbReference type="Pfam" id="PF05649">
    <property type="entry name" value="Peptidase_M13_N"/>
    <property type="match status" value="1"/>
</dbReference>
<name>A0A485KQS9_9STRA</name>
<accession>A0A485KQS9</accession>
<sequence>MGLSLAEHHVHHRVMPSEPVAPLLTTFPLEMAHWMDQTIDPCDDFYEYACGGWFNETALPPAALTVSTRWTAYANVTATIATILNSSDTNLGRFYQSCMDNSTRNALGIEPLQTYLHAIRTAPSKATLLTIAAQLSMMGMPSFAHARIEQDNTNATQAILVLSPNARILGGVKTNTSEAFEAIHGKYIWTLLTLAGHSTDEANDSHDHIVAANERFLACDGKDDITELSAGDASALYPHAVAPLLDILGFATKPLNVTLVNQDTIRHVDAMLGNMTIETLQAVVAFRLLDHYATYLTDDFSTAKIEYVQAIANATTTPTRQALCTQAVKDLLPDVLSASFVDKVWTPAAQASAVAIVDAIKRTFRDSLPQAEWMDDETRALAVAKLDNMLMLMGGQEQPITHVSDDVSLDPTAYIQNRILLSLAINATKVLAVDKPYNRKRWDVFQPFEYNCMFYQGQNKILFAPAYMQSPDFFSDNDSVARNFGAFGMVAGHEMGHGFDNKGKYFDRDGTQRLWWTNTTLGRFKARAQCFIDQMTAMDVVSDVTGHVLGKINGTTTLGETIADNTGVQMAFRAYKASVQRTPSKYTNEMGDKMFFVSFAQANCEKNADVYWAKIVSKNPHPPGRHRVTGVVQNSHEFARAFNCPVNAPMNPANKCSVWR</sequence>
<evidence type="ECO:0000256" key="7">
    <source>
        <dbReference type="ARBA" id="ARBA00023049"/>
    </source>
</evidence>
<protein>
    <submittedName>
        <fullName evidence="11">Aste57867_10411 protein</fullName>
    </submittedName>
</protein>
<dbReference type="PROSITE" id="PS51885">
    <property type="entry name" value="NEPRILYSIN"/>
    <property type="match status" value="1"/>
</dbReference>
<keyword evidence="7" id="KW-0482">Metalloprotease</keyword>